<keyword evidence="5 12" id="KW-0349">Heme</keyword>
<dbReference type="Gene3D" id="2.40.180.10">
    <property type="entry name" value="Catalase core domain"/>
    <property type="match status" value="1"/>
</dbReference>
<dbReference type="AlphaFoldDB" id="A0A558HU29"/>
<dbReference type="OrthoDB" id="9761719at2"/>
<evidence type="ECO:0000256" key="12">
    <source>
        <dbReference type="PIRSR" id="PIRSR038928-2"/>
    </source>
</evidence>
<evidence type="ECO:0000256" key="4">
    <source>
        <dbReference type="ARBA" id="ARBA00022559"/>
    </source>
</evidence>
<comment type="cofactor">
    <cofactor evidence="1 12">
        <name>heme</name>
        <dbReference type="ChEBI" id="CHEBI:30413"/>
    </cofactor>
</comment>
<feature type="compositionally biased region" description="Polar residues" evidence="13">
    <location>
        <begin position="1"/>
        <end position="11"/>
    </location>
</feature>
<dbReference type="GO" id="GO:0005737">
    <property type="term" value="C:cytoplasm"/>
    <property type="evidence" value="ECO:0007669"/>
    <property type="project" value="TreeGrafter"/>
</dbReference>
<dbReference type="InterPro" id="IPR010582">
    <property type="entry name" value="Catalase_immune_responsive"/>
</dbReference>
<dbReference type="PANTHER" id="PTHR11465:SF9">
    <property type="entry name" value="CATALASE"/>
    <property type="match status" value="1"/>
</dbReference>
<feature type="active site" evidence="11">
    <location>
        <position position="55"/>
    </location>
</feature>
<evidence type="ECO:0000256" key="13">
    <source>
        <dbReference type="SAM" id="MobiDB-lite"/>
    </source>
</evidence>
<dbReference type="SUPFAM" id="SSF56634">
    <property type="entry name" value="Heme-dependent catalase-like"/>
    <property type="match status" value="1"/>
</dbReference>
<keyword evidence="4 15" id="KW-0575">Peroxidase</keyword>
<dbReference type="GO" id="GO:0046872">
    <property type="term" value="F:metal ion binding"/>
    <property type="evidence" value="ECO:0007669"/>
    <property type="project" value="UniProtKB-KW"/>
</dbReference>
<evidence type="ECO:0000256" key="6">
    <source>
        <dbReference type="ARBA" id="ARBA00022723"/>
    </source>
</evidence>
<dbReference type="EC" id="1.11.1.6" evidence="3"/>
<evidence type="ECO:0000256" key="11">
    <source>
        <dbReference type="PIRSR" id="PIRSR038928-1"/>
    </source>
</evidence>
<organism evidence="15 16">
    <name type="scientific">Cobetia crustatorum</name>
    <dbReference type="NCBI Taxonomy" id="553385"/>
    <lineage>
        <taxon>Bacteria</taxon>
        <taxon>Pseudomonadati</taxon>
        <taxon>Pseudomonadota</taxon>
        <taxon>Gammaproteobacteria</taxon>
        <taxon>Oceanospirillales</taxon>
        <taxon>Halomonadaceae</taxon>
        <taxon>Cobetia</taxon>
    </lineage>
</organism>
<evidence type="ECO:0000256" key="10">
    <source>
        <dbReference type="ARBA" id="ARBA00049254"/>
    </source>
</evidence>
<dbReference type="GO" id="GO:0042744">
    <property type="term" value="P:hydrogen peroxide catabolic process"/>
    <property type="evidence" value="ECO:0007669"/>
    <property type="project" value="UniProtKB-KW"/>
</dbReference>
<feature type="active site" evidence="11">
    <location>
        <position position="128"/>
    </location>
</feature>
<evidence type="ECO:0000256" key="1">
    <source>
        <dbReference type="ARBA" id="ARBA00001971"/>
    </source>
</evidence>
<dbReference type="PANTHER" id="PTHR11465">
    <property type="entry name" value="CATALASE"/>
    <property type="match status" value="1"/>
</dbReference>
<dbReference type="GO" id="GO:0004096">
    <property type="term" value="F:catalase activity"/>
    <property type="evidence" value="ECO:0007669"/>
    <property type="project" value="UniProtKB-EC"/>
</dbReference>
<sequence length="508" mass="57050">MSQTPRYTTANGAPVPHDDISQTAGPNGSLTFDNWRMFEKLAHFNRERIPERVVHARGIAAFGTFTLTRDLSDLTIARFLQGVGKQTPMLARFSTVAGGQDSGDNTRDVRGFALKFYTEEGNWDMVGNNTPVFFIREPSKFPDFIHTQKKDPHTNMVSWQNRWEFWANHPQALHQVTILMSDRGIPKSLTTMNGYSSHTLSLWNDKGERVWVKWHFKTDQGHETLTDAEASQVAPDFHQNDMHTRLDRGERPSWTVNLQVMTEEQARSYHINPFDLTKVWPHGDFPLIEVGKMELNRNPENYFAEVEQSTFSPSNFVPGIGASPDRVLQSRLWAYADAHRYRVGVNGEQLPVNRPVCPVNNYQRDGAMAGMCPVTGHGGGPQGGQATQGMPGETKEGGQYSRTNFYPNERAEQGAPVPGATAAEPAMPLEQDAWVGYYDNSDEDNYSQAGNLYRMFDEGQKTRITDVISGTMVGVSHVVQDKMIAHLRQADADYGDRVATKLAKLDPR</sequence>
<keyword evidence="7 15" id="KW-0560">Oxidoreductase</keyword>
<keyword evidence="9" id="KW-0376">Hydrogen peroxide</keyword>
<dbReference type="RefSeq" id="WP_088743087.1">
    <property type="nucleotide sequence ID" value="NZ_CAWOWR010000076.1"/>
</dbReference>
<evidence type="ECO:0000313" key="16">
    <source>
        <dbReference type="Proteomes" id="UP000319941"/>
    </source>
</evidence>
<feature type="region of interest" description="Disordered" evidence="13">
    <location>
        <begin position="379"/>
        <end position="398"/>
    </location>
</feature>
<dbReference type="PRINTS" id="PR00067">
    <property type="entry name" value="CATALASE"/>
</dbReference>
<dbReference type="Pfam" id="PF06628">
    <property type="entry name" value="Catalase-rel"/>
    <property type="match status" value="1"/>
</dbReference>
<gene>
    <name evidence="15" type="ORF">FQP86_02850</name>
</gene>
<dbReference type="Proteomes" id="UP000319941">
    <property type="component" value="Unassembled WGS sequence"/>
</dbReference>
<feature type="binding site" description="axial binding residue" evidence="12">
    <location>
        <position position="335"/>
    </location>
    <ligand>
        <name>heme</name>
        <dbReference type="ChEBI" id="CHEBI:30413"/>
    </ligand>
    <ligandPart>
        <name>Fe</name>
        <dbReference type="ChEBI" id="CHEBI:18248"/>
    </ligandPart>
</feature>
<comment type="catalytic activity">
    <reaction evidence="10">
        <text>2 H2O2 = O2 + 2 H2O</text>
        <dbReference type="Rhea" id="RHEA:20309"/>
        <dbReference type="ChEBI" id="CHEBI:15377"/>
        <dbReference type="ChEBI" id="CHEBI:15379"/>
        <dbReference type="ChEBI" id="CHEBI:16240"/>
        <dbReference type="EC" id="1.11.1.6"/>
    </reaction>
</comment>
<comment type="caution">
    <text evidence="15">The sequence shown here is derived from an EMBL/GenBank/DDBJ whole genome shotgun (WGS) entry which is preliminary data.</text>
</comment>
<protein>
    <recommendedName>
        <fullName evidence="3">catalase</fullName>
        <ecNumber evidence="3">1.11.1.6</ecNumber>
    </recommendedName>
</protein>
<keyword evidence="8 12" id="KW-0408">Iron</keyword>
<dbReference type="InterPro" id="IPR024711">
    <property type="entry name" value="Catalase_clade1/3"/>
</dbReference>
<feature type="region of interest" description="Disordered" evidence="13">
    <location>
        <begin position="1"/>
        <end position="26"/>
    </location>
</feature>
<dbReference type="SMART" id="SM01060">
    <property type="entry name" value="Catalase"/>
    <property type="match status" value="1"/>
</dbReference>
<dbReference type="STRING" id="553385.GCA_000591415_02432"/>
<feature type="domain" description="Catalase core" evidence="14">
    <location>
        <begin position="8"/>
        <end position="414"/>
    </location>
</feature>
<evidence type="ECO:0000259" key="14">
    <source>
        <dbReference type="SMART" id="SM01060"/>
    </source>
</evidence>
<dbReference type="PIRSF" id="PIRSF038928">
    <property type="entry name" value="Catalase_clade1-3"/>
    <property type="match status" value="1"/>
</dbReference>
<dbReference type="EMBL" id="VNFH01000002">
    <property type="protein sequence ID" value="TVU72640.1"/>
    <property type="molecule type" value="Genomic_DNA"/>
</dbReference>
<comment type="similarity">
    <text evidence="2">Belongs to the catalase family.</text>
</comment>
<dbReference type="GO" id="GO:0042542">
    <property type="term" value="P:response to hydrogen peroxide"/>
    <property type="evidence" value="ECO:0007669"/>
    <property type="project" value="TreeGrafter"/>
</dbReference>
<keyword evidence="6 12" id="KW-0479">Metal-binding</keyword>
<evidence type="ECO:0000256" key="3">
    <source>
        <dbReference type="ARBA" id="ARBA00012314"/>
    </source>
</evidence>
<dbReference type="FunFam" id="2.40.180.10:FF:000001">
    <property type="entry name" value="Catalase"/>
    <property type="match status" value="1"/>
</dbReference>
<evidence type="ECO:0000256" key="5">
    <source>
        <dbReference type="ARBA" id="ARBA00022617"/>
    </source>
</evidence>
<dbReference type="InterPro" id="IPR018028">
    <property type="entry name" value="Catalase"/>
</dbReference>
<accession>A0A558HU29</accession>
<keyword evidence="16" id="KW-1185">Reference proteome</keyword>
<evidence type="ECO:0000256" key="8">
    <source>
        <dbReference type="ARBA" id="ARBA00023004"/>
    </source>
</evidence>
<evidence type="ECO:0000256" key="7">
    <source>
        <dbReference type="ARBA" id="ARBA00023002"/>
    </source>
</evidence>
<evidence type="ECO:0000313" key="15">
    <source>
        <dbReference type="EMBL" id="TVU72640.1"/>
    </source>
</evidence>
<dbReference type="Pfam" id="PF00199">
    <property type="entry name" value="Catalase"/>
    <property type="match status" value="1"/>
</dbReference>
<name>A0A558HU29_9GAMM</name>
<evidence type="ECO:0000256" key="2">
    <source>
        <dbReference type="ARBA" id="ARBA00005329"/>
    </source>
</evidence>
<dbReference type="InterPro" id="IPR011614">
    <property type="entry name" value="Catalase_core"/>
</dbReference>
<dbReference type="GO" id="GO:0020037">
    <property type="term" value="F:heme binding"/>
    <property type="evidence" value="ECO:0007669"/>
    <property type="project" value="InterPro"/>
</dbReference>
<reference evidence="15 16" key="1">
    <citation type="submission" date="2019-07" db="EMBL/GenBank/DDBJ databases">
        <title>Diversity of Bacteria from Kongsfjorden, Arctic.</title>
        <authorList>
            <person name="Yu Y."/>
        </authorList>
    </citation>
    <scope>NUCLEOTIDE SEQUENCE [LARGE SCALE GENOMIC DNA]</scope>
    <source>
        <strain evidence="15 16">SM1923</strain>
    </source>
</reference>
<dbReference type="InterPro" id="IPR020835">
    <property type="entry name" value="Catalase_sf"/>
</dbReference>
<proteinExistence type="inferred from homology"/>
<dbReference type="PROSITE" id="PS51402">
    <property type="entry name" value="CATALASE_3"/>
    <property type="match status" value="1"/>
</dbReference>
<evidence type="ECO:0000256" key="9">
    <source>
        <dbReference type="ARBA" id="ARBA00023324"/>
    </source>
</evidence>